<comment type="caution">
    <text evidence="1">The sequence shown here is derived from an EMBL/GenBank/DDBJ whole genome shotgun (WGS) entry which is preliminary data.</text>
</comment>
<evidence type="ECO:0008006" key="3">
    <source>
        <dbReference type="Google" id="ProtNLM"/>
    </source>
</evidence>
<proteinExistence type="predicted"/>
<organism evidence="1 2">
    <name type="scientific">Dyadobacter endophyticus</name>
    <dbReference type="NCBI Taxonomy" id="1749036"/>
    <lineage>
        <taxon>Bacteria</taxon>
        <taxon>Pseudomonadati</taxon>
        <taxon>Bacteroidota</taxon>
        <taxon>Cytophagia</taxon>
        <taxon>Cytophagales</taxon>
        <taxon>Spirosomataceae</taxon>
        <taxon>Dyadobacter</taxon>
    </lineage>
</organism>
<dbReference type="EMBL" id="BMIA01000001">
    <property type="protein sequence ID" value="GGH20275.1"/>
    <property type="molecule type" value="Genomic_DNA"/>
</dbReference>
<accession>A0ABQ1YDD8</accession>
<evidence type="ECO:0000313" key="1">
    <source>
        <dbReference type="EMBL" id="GGH20275.1"/>
    </source>
</evidence>
<sequence>MHHFIKMAVYIPCLIHLLAQPKAFAQNDRLYAIESLPLEVSAARTVSLSFAAAVKSVDRGSADLLAQKAKGTENVVLIKAAREEMEPTSLLVITADGDLHVFEVRYQQQPSSIGLQIMPSRQQPLAAQMPKTIDQNQIQQALKLAAAQPPNLRRKSLAGDVSLEVDGLYIAGAVMYLRLSLENRSVIDYQIETLRFLASDNKQIRRSASQQDELLPIGGSVATDQIRASEQKTLVVPLAKMTLPESKSLLVQLTEHSGSRHITVRLKGKHLAKIARIPSVSNL</sequence>
<name>A0ABQ1YDD8_9BACT</name>
<evidence type="ECO:0000313" key="2">
    <source>
        <dbReference type="Proteomes" id="UP000600214"/>
    </source>
</evidence>
<dbReference type="Pfam" id="PF13595">
    <property type="entry name" value="DUF4138"/>
    <property type="match status" value="1"/>
</dbReference>
<reference evidence="2" key="1">
    <citation type="journal article" date="2019" name="Int. J. Syst. Evol. Microbiol.">
        <title>The Global Catalogue of Microorganisms (GCM) 10K type strain sequencing project: providing services to taxonomists for standard genome sequencing and annotation.</title>
        <authorList>
            <consortium name="The Broad Institute Genomics Platform"/>
            <consortium name="The Broad Institute Genome Sequencing Center for Infectious Disease"/>
            <person name="Wu L."/>
            <person name="Ma J."/>
        </authorList>
    </citation>
    <scope>NUCLEOTIDE SEQUENCE [LARGE SCALE GENOMIC DNA]</scope>
    <source>
        <strain evidence="2">CGMCC 1.15288</strain>
    </source>
</reference>
<dbReference type="RefSeq" id="WP_188927540.1">
    <property type="nucleotide sequence ID" value="NZ_BMIA01000001.1"/>
</dbReference>
<dbReference type="InterPro" id="IPR022298">
    <property type="entry name" value="Conjug_transposon_TraN"/>
</dbReference>
<gene>
    <name evidence="1" type="ORF">GCM10007423_00600</name>
</gene>
<dbReference type="NCBIfam" id="TIGR03780">
    <property type="entry name" value="Bac_Flav_CT_N"/>
    <property type="match status" value="1"/>
</dbReference>
<keyword evidence="2" id="KW-1185">Reference proteome</keyword>
<dbReference type="Proteomes" id="UP000600214">
    <property type="component" value="Unassembled WGS sequence"/>
</dbReference>
<protein>
    <recommendedName>
        <fullName evidence="3">Bacteroides conjugative transposon TraN protein</fullName>
    </recommendedName>
</protein>